<keyword evidence="14" id="KW-0472">Membrane</keyword>
<keyword evidence="10" id="KW-0809">Transit peptide</keyword>
<dbReference type="Gene3D" id="3.20.20.70">
    <property type="entry name" value="Aldolase class I"/>
    <property type="match status" value="1"/>
</dbReference>
<evidence type="ECO:0000313" key="23">
    <source>
        <dbReference type="RefSeq" id="XP_046585949.1"/>
    </source>
</evidence>
<evidence type="ECO:0000256" key="15">
    <source>
        <dbReference type="ARBA" id="ARBA00048639"/>
    </source>
</evidence>
<evidence type="ECO:0000313" key="21">
    <source>
        <dbReference type="RefSeq" id="XP_046585947.1"/>
    </source>
</evidence>
<feature type="domain" description="Dihydroorotate dehydrogenase catalytic" evidence="17">
    <location>
        <begin position="78"/>
        <end position="372"/>
    </location>
</feature>
<dbReference type="InterPro" id="IPR005720">
    <property type="entry name" value="Dihydroorotate_DH_cat"/>
</dbReference>
<evidence type="ECO:0000256" key="13">
    <source>
        <dbReference type="ARBA" id="ARBA00023128"/>
    </source>
</evidence>
<dbReference type="FunCoup" id="A0A6J0C3D9">
    <property type="interactions" value="776"/>
</dbReference>
<dbReference type="GeneID" id="107225098"/>
<keyword evidence="7 16" id="KW-0288">FMN</keyword>
<keyword evidence="13 16" id="KW-0496">Mitochondrion</keyword>
<dbReference type="UniPathway" id="UPA00070">
    <property type="reaction ID" value="UER00946"/>
</dbReference>
<dbReference type="InterPro" id="IPR013785">
    <property type="entry name" value="Aldolase_TIM"/>
</dbReference>
<dbReference type="Pfam" id="PF01180">
    <property type="entry name" value="DHO_dh"/>
    <property type="match status" value="1"/>
</dbReference>
<dbReference type="Proteomes" id="UP000829291">
    <property type="component" value="Chromosome 1"/>
</dbReference>
<evidence type="ECO:0000313" key="20">
    <source>
        <dbReference type="RefSeq" id="XP_046585946.1"/>
    </source>
</evidence>
<dbReference type="PROSITE" id="PS00911">
    <property type="entry name" value="DHODEHASE_1"/>
    <property type="match status" value="1"/>
</dbReference>
<reference evidence="19" key="1">
    <citation type="submission" date="2025-04" db="UniProtKB">
        <authorList>
            <consortium name="RefSeq"/>
        </authorList>
    </citation>
    <scope>IDENTIFICATION</scope>
    <source>
        <tissue evidence="20 21">Thorax and Abdomen</tissue>
        <tissue evidence="19">Whole body</tissue>
    </source>
</reference>
<dbReference type="InterPro" id="IPR050074">
    <property type="entry name" value="DHO_dehydrogenase"/>
</dbReference>
<dbReference type="GO" id="GO:0044205">
    <property type="term" value="P:'de novo' UMP biosynthetic process"/>
    <property type="evidence" value="ECO:0007669"/>
    <property type="project" value="UniProtKB-UniPathway"/>
</dbReference>
<evidence type="ECO:0000256" key="12">
    <source>
        <dbReference type="ARBA" id="ARBA00023002"/>
    </source>
</evidence>
<evidence type="ECO:0000256" key="16">
    <source>
        <dbReference type="RuleBase" id="RU361255"/>
    </source>
</evidence>
<keyword evidence="9 16" id="KW-0999">Mitochondrion inner membrane</keyword>
<dbReference type="GO" id="GO:0106430">
    <property type="term" value="F:dihydroorotate dehydrogenase (quinone) activity"/>
    <property type="evidence" value="ECO:0007669"/>
    <property type="project" value="UniProtKB-EC"/>
</dbReference>
<evidence type="ECO:0000313" key="22">
    <source>
        <dbReference type="RefSeq" id="XP_046585948.1"/>
    </source>
</evidence>
<keyword evidence="8" id="KW-0812">Transmembrane</keyword>
<dbReference type="InParanoid" id="A0A6J0C3D9"/>
<accession>A0A6J0C3D9</accession>
<dbReference type="RefSeq" id="XP_046585949.1">
    <property type="nucleotide sequence ID" value="XM_046729993.1"/>
</dbReference>
<dbReference type="PROSITE" id="PS00912">
    <property type="entry name" value="DHODEHASE_2"/>
    <property type="match status" value="1"/>
</dbReference>
<evidence type="ECO:0000256" key="11">
    <source>
        <dbReference type="ARBA" id="ARBA00022989"/>
    </source>
</evidence>
<keyword evidence="6 16" id="KW-0285">Flavoprotein</keyword>
<evidence type="ECO:0000313" key="19">
    <source>
        <dbReference type="RefSeq" id="XP_015520919.1"/>
    </source>
</evidence>
<protein>
    <recommendedName>
        <fullName evidence="5 16">Dihydroorotate dehydrogenase (quinone), mitochondrial</fullName>
        <shortName evidence="16">DHOdehase</shortName>
        <ecNumber evidence="4 16">1.3.5.2</ecNumber>
    </recommendedName>
</protein>
<dbReference type="RefSeq" id="XP_046585946.1">
    <property type="nucleotide sequence ID" value="XM_046729990.1"/>
</dbReference>
<dbReference type="RefSeq" id="XP_046585947.1">
    <property type="nucleotide sequence ID" value="XM_046729991.1"/>
</dbReference>
<evidence type="ECO:0000256" key="14">
    <source>
        <dbReference type="ARBA" id="ARBA00023136"/>
    </source>
</evidence>
<gene>
    <name evidence="19 20 21 22 23" type="primary">LOC107225098</name>
</gene>
<keyword evidence="18" id="KW-1185">Reference proteome</keyword>
<evidence type="ECO:0000256" key="6">
    <source>
        <dbReference type="ARBA" id="ARBA00022630"/>
    </source>
</evidence>
<dbReference type="NCBIfam" id="TIGR01036">
    <property type="entry name" value="pyrD_sub2"/>
    <property type="match status" value="1"/>
</dbReference>
<dbReference type="OrthoDB" id="14784at2759"/>
<dbReference type="InterPro" id="IPR005719">
    <property type="entry name" value="Dihydroorotate_DH_2"/>
</dbReference>
<evidence type="ECO:0000256" key="5">
    <source>
        <dbReference type="ARBA" id="ARBA00017599"/>
    </source>
</evidence>
<evidence type="ECO:0000256" key="2">
    <source>
        <dbReference type="ARBA" id="ARBA00005161"/>
    </source>
</evidence>
<dbReference type="NCBIfam" id="NF003652">
    <property type="entry name" value="PRK05286.2-5"/>
    <property type="match status" value="1"/>
</dbReference>
<dbReference type="PANTHER" id="PTHR48109:SF4">
    <property type="entry name" value="DIHYDROOROTATE DEHYDROGENASE (QUINONE), MITOCHONDRIAL"/>
    <property type="match status" value="1"/>
</dbReference>
<keyword evidence="12 16" id="KW-0560">Oxidoreductase</keyword>
<evidence type="ECO:0000256" key="1">
    <source>
        <dbReference type="ARBA" id="ARBA00004434"/>
    </source>
</evidence>
<dbReference type="NCBIfam" id="NF003645">
    <property type="entry name" value="PRK05286.1-2"/>
    <property type="match status" value="1"/>
</dbReference>
<keyword evidence="11" id="KW-1133">Transmembrane helix</keyword>
<dbReference type="KEGG" id="nlo:107225098"/>
<dbReference type="EC" id="1.3.5.2" evidence="4 16"/>
<evidence type="ECO:0000256" key="8">
    <source>
        <dbReference type="ARBA" id="ARBA00022692"/>
    </source>
</evidence>
<evidence type="ECO:0000256" key="4">
    <source>
        <dbReference type="ARBA" id="ARBA00012791"/>
    </source>
</evidence>
<dbReference type="FunFam" id="3.20.20.70:FF:000066">
    <property type="entry name" value="Dihydroorotate dehydrogenase (quinone), mitochondrial"/>
    <property type="match status" value="1"/>
</dbReference>
<dbReference type="RefSeq" id="XP_046585948.1">
    <property type="nucleotide sequence ID" value="XM_046729992.1"/>
</dbReference>
<sequence length="393" mass="42889">MVRQLTTKEKIQSFIRVTGGGLAIFSGVNIHSGNEKFYEDFLMPVVRCIDPERAHNVAVFATKFALVSSGPYQDSARLKTTVWGLDFNNPIGMAAGFDKQGEAVNGLHKIGFGFVEVGSVTPEPQDGNPKPRVFRLQEDKAVINRYGFNSDGHEVVYERLRNVKNGPEFVGVVGVNLGKNKTTSDHVQDYVEGVKKFGEVADYFVINVSSPNTPGLRSLQAKENLEELITKVKAASENLPKKPPLLVKLAPDLSDQERQDVADVINSSKCRVDGLVISNTTIDRPNLMSSEKEENGGLSGAPLANLSTAMIADMYRRTHGKIPIIGVGGIFSGADAYEKIKSGASLVQIYTSYIYHGPPIVTRIKKELDELLVKDGHTSIQEAIGKDVIKSKT</sequence>
<evidence type="ECO:0000313" key="18">
    <source>
        <dbReference type="Proteomes" id="UP000829291"/>
    </source>
</evidence>
<organism evidence="18 19">
    <name type="scientific">Neodiprion lecontei</name>
    <name type="common">Redheaded pine sawfly</name>
    <dbReference type="NCBI Taxonomy" id="441921"/>
    <lineage>
        <taxon>Eukaryota</taxon>
        <taxon>Metazoa</taxon>
        <taxon>Ecdysozoa</taxon>
        <taxon>Arthropoda</taxon>
        <taxon>Hexapoda</taxon>
        <taxon>Insecta</taxon>
        <taxon>Pterygota</taxon>
        <taxon>Neoptera</taxon>
        <taxon>Endopterygota</taxon>
        <taxon>Hymenoptera</taxon>
        <taxon>Tenthredinoidea</taxon>
        <taxon>Diprionidae</taxon>
        <taxon>Diprioninae</taxon>
        <taxon>Neodiprion</taxon>
    </lineage>
</organism>
<dbReference type="PANTHER" id="PTHR48109">
    <property type="entry name" value="DIHYDROOROTATE DEHYDROGENASE (QUINONE), MITOCHONDRIAL-RELATED"/>
    <property type="match status" value="1"/>
</dbReference>
<dbReference type="RefSeq" id="XP_015520919.1">
    <property type="nucleotide sequence ID" value="XM_015665433.1"/>
</dbReference>
<evidence type="ECO:0000256" key="10">
    <source>
        <dbReference type="ARBA" id="ARBA00022946"/>
    </source>
</evidence>
<comment type="catalytic activity">
    <reaction evidence="15 16">
        <text>(S)-dihydroorotate + a quinone = orotate + a quinol</text>
        <dbReference type="Rhea" id="RHEA:30187"/>
        <dbReference type="ChEBI" id="CHEBI:24646"/>
        <dbReference type="ChEBI" id="CHEBI:30839"/>
        <dbReference type="ChEBI" id="CHEBI:30864"/>
        <dbReference type="ChEBI" id="CHEBI:132124"/>
        <dbReference type="EC" id="1.3.5.2"/>
    </reaction>
</comment>
<dbReference type="CDD" id="cd04738">
    <property type="entry name" value="DHOD_2_like"/>
    <property type="match status" value="1"/>
</dbReference>
<proteinExistence type="inferred from homology"/>
<dbReference type="GO" id="GO:0006207">
    <property type="term" value="P:'de novo' pyrimidine nucleobase biosynthetic process"/>
    <property type="evidence" value="ECO:0007669"/>
    <property type="project" value="InterPro"/>
</dbReference>
<comment type="similarity">
    <text evidence="3 16">Belongs to the dihydroorotate dehydrogenase family. Type 2 subfamily.</text>
</comment>
<evidence type="ECO:0000256" key="3">
    <source>
        <dbReference type="ARBA" id="ARBA00005359"/>
    </source>
</evidence>
<dbReference type="CTD" id="41022"/>
<evidence type="ECO:0000259" key="17">
    <source>
        <dbReference type="Pfam" id="PF01180"/>
    </source>
</evidence>
<dbReference type="SUPFAM" id="SSF51395">
    <property type="entry name" value="FMN-linked oxidoreductases"/>
    <property type="match status" value="1"/>
</dbReference>
<evidence type="ECO:0000256" key="9">
    <source>
        <dbReference type="ARBA" id="ARBA00022792"/>
    </source>
</evidence>
<comment type="pathway">
    <text evidence="2 16">Pyrimidine metabolism; UMP biosynthesis via de novo pathway; orotate from (S)-dihydroorotate (quinone route): step 1/1.</text>
</comment>
<dbReference type="GO" id="GO:0005743">
    <property type="term" value="C:mitochondrial inner membrane"/>
    <property type="evidence" value="ECO:0007669"/>
    <property type="project" value="UniProtKB-SubCell"/>
</dbReference>
<dbReference type="AlphaFoldDB" id="A0A6J0C3D9"/>
<name>A0A6J0C3D9_NEOLC</name>
<dbReference type="InterPro" id="IPR001295">
    <property type="entry name" value="Dihydroorotate_DH_CS"/>
</dbReference>
<comment type="cofactor">
    <cofactor evidence="16">
        <name>FMN</name>
        <dbReference type="ChEBI" id="CHEBI:58210"/>
    </cofactor>
    <text evidence="16">Binds 1 FMN per subunit.</text>
</comment>
<evidence type="ECO:0000256" key="7">
    <source>
        <dbReference type="ARBA" id="ARBA00022643"/>
    </source>
</evidence>
<comment type="subcellular location">
    <subcellularLocation>
        <location evidence="1 16">Mitochondrion inner membrane</location>
        <topology evidence="1 16">Single-pass membrane protein</topology>
    </subcellularLocation>
</comment>